<organism evidence="2 3">
    <name type="scientific">Leucobacter viscericola</name>
    <dbReference type="NCBI Taxonomy" id="2714935"/>
    <lineage>
        <taxon>Bacteria</taxon>
        <taxon>Bacillati</taxon>
        <taxon>Actinomycetota</taxon>
        <taxon>Actinomycetes</taxon>
        <taxon>Micrococcales</taxon>
        <taxon>Microbacteriaceae</taxon>
        <taxon>Leucobacter</taxon>
    </lineage>
</organism>
<dbReference type="AlphaFoldDB" id="A0A6G7XB26"/>
<feature type="compositionally biased region" description="Pro residues" evidence="1">
    <location>
        <begin position="16"/>
        <end position="36"/>
    </location>
</feature>
<proteinExistence type="predicted"/>
<reference evidence="2 3" key="1">
    <citation type="submission" date="2020-03" db="EMBL/GenBank/DDBJ databases">
        <title>Leucobacter sp. nov., isolated from beetles.</title>
        <authorList>
            <person name="Hyun D.-W."/>
            <person name="Bae J.-W."/>
        </authorList>
    </citation>
    <scope>NUCLEOTIDE SEQUENCE [LARGE SCALE GENOMIC DNA]</scope>
    <source>
        <strain evidence="2 3">HDW9C</strain>
    </source>
</reference>
<dbReference type="Proteomes" id="UP000502677">
    <property type="component" value="Chromosome"/>
</dbReference>
<sequence>MTPPPAANAATQCPPTATPTTPPSTTPPPTTPPPTTPGVVTAVDITGADWTGSCEAGATSCELTVDLSKLAISTTNKDAVIDWSTFAVTNVPSGYSFGTPTSTGVLTVTVSTTSPPSALPSYTLRDSTGQESNVASIGLPTIPVPPFQGVDVVMTQAEFDPDGYRLFLDMNTVGLTPTAPNAVVDWSTFDLDPGTPGVQSSVVFPAAGPLGSDVDLTMSFDTSTHVLSVWLPYSTAVDWSRSYVVSDSLGNMSTPGIITMAVNP</sequence>
<gene>
    <name evidence="2" type="ORF">G7068_05610</name>
</gene>
<dbReference type="RefSeq" id="WP_166287118.1">
    <property type="nucleotide sequence ID" value="NZ_CP049863.1"/>
</dbReference>
<keyword evidence="3" id="KW-1185">Reference proteome</keyword>
<dbReference type="EMBL" id="CP049863">
    <property type="protein sequence ID" value="QIK61765.1"/>
    <property type="molecule type" value="Genomic_DNA"/>
</dbReference>
<protein>
    <submittedName>
        <fullName evidence="2">Uncharacterized protein</fullName>
    </submittedName>
</protein>
<evidence type="ECO:0000256" key="1">
    <source>
        <dbReference type="SAM" id="MobiDB-lite"/>
    </source>
</evidence>
<name>A0A6G7XB26_9MICO</name>
<evidence type="ECO:0000313" key="3">
    <source>
        <dbReference type="Proteomes" id="UP000502677"/>
    </source>
</evidence>
<dbReference type="KEGG" id="lvi:G7068_05610"/>
<feature type="region of interest" description="Disordered" evidence="1">
    <location>
        <begin position="1"/>
        <end position="37"/>
    </location>
</feature>
<accession>A0A6G7XB26</accession>
<evidence type="ECO:0000313" key="2">
    <source>
        <dbReference type="EMBL" id="QIK61765.1"/>
    </source>
</evidence>